<dbReference type="PANTHER" id="PTHR33223:SF11">
    <property type="entry name" value="ELEMENT PROTEIN, PUTATIVE-RELATED"/>
    <property type="match status" value="1"/>
</dbReference>
<evidence type="ECO:0000256" key="1">
    <source>
        <dbReference type="SAM" id="MobiDB-lite"/>
    </source>
</evidence>
<accession>A0ABQ4XY67</accession>
<feature type="compositionally biased region" description="Basic residues" evidence="1">
    <location>
        <begin position="119"/>
        <end position="137"/>
    </location>
</feature>
<organism evidence="2 3">
    <name type="scientific">Tanacetum coccineum</name>
    <dbReference type="NCBI Taxonomy" id="301880"/>
    <lineage>
        <taxon>Eukaryota</taxon>
        <taxon>Viridiplantae</taxon>
        <taxon>Streptophyta</taxon>
        <taxon>Embryophyta</taxon>
        <taxon>Tracheophyta</taxon>
        <taxon>Spermatophyta</taxon>
        <taxon>Magnoliopsida</taxon>
        <taxon>eudicotyledons</taxon>
        <taxon>Gunneridae</taxon>
        <taxon>Pentapetalae</taxon>
        <taxon>asterids</taxon>
        <taxon>campanulids</taxon>
        <taxon>Asterales</taxon>
        <taxon>Asteraceae</taxon>
        <taxon>Asteroideae</taxon>
        <taxon>Anthemideae</taxon>
        <taxon>Anthemidinae</taxon>
        <taxon>Tanacetum</taxon>
    </lineage>
</organism>
<dbReference type="PANTHER" id="PTHR33223">
    <property type="entry name" value="CCHC-TYPE DOMAIN-CONTAINING PROTEIN"/>
    <property type="match status" value="1"/>
</dbReference>
<feature type="compositionally biased region" description="Basic and acidic residues" evidence="1">
    <location>
        <begin position="17"/>
        <end position="26"/>
    </location>
</feature>
<feature type="compositionally biased region" description="Basic and acidic residues" evidence="1">
    <location>
        <begin position="40"/>
        <end position="54"/>
    </location>
</feature>
<evidence type="ECO:0008006" key="4">
    <source>
        <dbReference type="Google" id="ProtNLM"/>
    </source>
</evidence>
<sequence>MILVSSARIGRSYLQRSRAESGDLEVRSPFANPKRPTTLIKEHDKQAQTKETPKKLTYGNSKEEGSRSSKKRGLSKRSSNGSSGTTRTRSKARSSGKSQRSLSHIKTSSKLRRYERLGNRSKSKTKARGGRAKSRSRRSGEGGTSLDFDYEDGLKDTCKDLSTPYKRPKSTAFPSRITRFKYHRRAKLLRNIKVYKGSKDLEDHLGIFSAAVEQEEWPMAIWCKMFCQTLSGAARNWYAKDQTEIQGIKRRPNEGLQAFMDRFKSKSSYIKGVPPMLLIFTFMHGHGHLELAKKLNDKIPKTADEMFEKVRAFIRGEVPAVSVEIVRAPQWD</sequence>
<proteinExistence type="predicted"/>
<dbReference type="EMBL" id="BQNB010009908">
    <property type="protein sequence ID" value="GJS70082.1"/>
    <property type="molecule type" value="Genomic_DNA"/>
</dbReference>
<evidence type="ECO:0000313" key="2">
    <source>
        <dbReference type="EMBL" id="GJS70082.1"/>
    </source>
</evidence>
<name>A0ABQ4XY67_9ASTR</name>
<protein>
    <recommendedName>
        <fullName evidence="4">Reverse transcriptase domain-containing protein</fullName>
    </recommendedName>
</protein>
<keyword evidence="3" id="KW-1185">Reference proteome</keyword>
<gene>
    <name evidence="2" type="ORF">Tco_0702923</name>
</gene>
<reference evidence="2" key="1">
    <citation type="journal article" date="2022" name="Int. J. Mol. Sci.">
        <title>Draft Genome of Tanacetum Coccineum: Genomic Comparison of Closely Related Tanacetum-Family Plants.</title>
        <authorList>
            <person name="Yamashiro T."/>
            <person name="Shiraishi A."/>
            <person name="Nakayama K."/>
            <person name="Satake H."/>
        </authorList>
    </citation>
    <scope>NUCLEOTIDE SEQUENCE</scope>
</reference>
<dbReference type="Proteomes" id="UP001151760">
    <property type="component" value="Unassembled WGS sequence"/>
</dbReference>
<feature type="region of interest" description="Disordered" evidence="1">
    <location>
        <begin position="1"/>
        <end position="147"/>
    </location>
</feature>
<evidence type="ECO:0000313" key="3">
    <source>
        <dbReference type="Proteomes" id="UP001151760"/>
    </source>
</evidence>
<reference evidence="2" key="2">
    <citation type="submission" date="2022-01" db="EMBL/GenBank/DDBJ databases">
        <authorList>
            <person name="Yamashiro T."/>
            <person name="Shiraishi A."/>
            <person name="Satake H."/>
            <person name="Nakayama K."/>
        </authorList>
    </citation>
    <scope>NUCLEOTIDE SEQUENCE</scope>
</reference>
<feature type="compositionally biased region" description="Low complexity" evidence="1">
    <location>
        <begin position="76"/>
        <end position="87"/>
    </location>
</feature>
<comment type="caution">
    <text evidence="2">The sequence shown here is derived from an EMBL/GenBank/DDBJ whole genome shotgun (WGS) entry which is preliminary data.</text>
</comment>